<evidence type="ECO:0000256" key="2">
    <source>
        <dbReference type="ARBA" id="ARBA00023239"/>
    </source>
</evidence>
<dbReference type="InterPro" id="IPR018969">
    <property type="entry name" value="Xul5P/Fru6P_PKetolase_C"/>
</dbReference>
<proteinExistence type="inferred from homology"/>
<gene>
    <name evidence="4" type="ORF">GCM10025876_25000</name>
</gene>
<keyword evidence="5" id="KW-1185">Reference proteome</keyword>
<dbReference type="Pfam" id="PF09363">
    <property type="entry name" value="XFP_C"/>
    <property type="match status" value="1"/>
</dbReference>
<evidence type="ECO:0000313" key="5">
    <source>
        <dbReference type="Proteomes" id="UP001157125"/>
    </source>
</evidence>
<evidence type="ECO:0000313" key="4">
    <source>
        <dbReference type="EMBL" id="GMA36296.1"/>
    </source>
</evidence>
<dbReference type="PANTHER" id="PTHR31273">
    <property type="entry name" value="PHOSPHOKETOLASE-RELATED"/>
    <property type="match status" value="1"/>
</dbReference>
<dbReference type="Proteomes" id="UP001157125">
    <property type="component" value="Unassembled WGS sequence"/>
</dbReference>
<evidence type="ECO:0000259" key="3">
    <source>
        <dbReference type="Pfam" id="PF09363"/>
    </source>
</evidence>
<comment type="caution">
    <text evidence="4">The sequence shown here is derived from an EMBL/GenBank/DDBJ whole genome shotgun (WGS) entry which is preliminary data.</text>
</comment>
<dbReference type="InterPro" id="IPR009014">
    <property type="entry name" value="Transketo_C/PFOR_II"/>
</dbReference>
<organism evidence="4 5">
    <name type="scientific">Demequina litorisediminis</name>
    <dbReference type="NCBI Taxonomy" id="1849022"/>
    <lineage>
        <taxon>Bacteria</taxon>
        <taxon>Bacillati</taxon>
        <taxon>Actinomycetota</taxon>
        <taxon>Actinomycetes</taxon>
        <taxon>Micrococcales</taxon>
        <taxon>Demequinaceae</taxon>
        <taxon>Demequina</taxon>
    </lineage>
</organism>
<feature type="domain" description="Xylulose 5-phosphate/Fructose 6-phosphate phosphoketolase C-terminal" evidence="3">
    <location>
        <begin position="1"/>
        <end position="75"/>
    </location>
</feature>
<name>A0ABQ6IEZ3_9MICO</name>
<comment type="similarity">
    <text evidence="1">Belongs to the XFP family.</text>
</comment>
<accession>A0ABQ6IEZ3</accession>
<dbReference type="Gene3D" id="3.40.50.920">
    <property type="match status" value="1"/>
</dbReference>
<dbReference type="EMBL" id="BSUN01000001">
    <property type="protein sequence ID" value="GMA36296.1"/>
    <property type="molecule type" value="Genomic_DNA"/>
</dbReference>
<sequence>MRGFKEEGTTTTPFDMAMLNDIDRFHLAMDVIDRVPRLGTRAAQLRQNLEDKRLEARRYAREHGADLPEVADWVWPDAGPEARAAMAGTQDTGGDNE</sequence>
<keyword evidence="2" id="KW-0456">Lyase</keyword>
<dbReference type="InterPro" id="IPR005593">
    <property type="entry name" value="Xul5P/Fru6P_PKetolase"/>
</dbReference>
<dbReference type="PANTHER" id="PTHR31273:SF0">
    <property type="entry name" value="PHOSPHOKETOLASE-RELATED"/>
    <property type="match status" value="1"/>
</dbReference>
<protein>
    <recommendedName>
        <fullName evidence="3">Xylulose 5-phosphate/Fructose 6-phosphate phosphoketolase C-terminal domain-containing protein</fullName>
    </recommendedName>
</protein>
<evidence type="ECO:0000256" key="1">
    <source>
        <dbReference type="ARBA" id="ARBA00005623"/>
    </source>
</evidence>
<reference evidence="5" key="1">
    <citation type="journal article" date="2019" name="Int. J. Syst. Evol. Microbiol.">
        <title>The Global Catalogue of Microorganisms (GCM) 10K type strain sequencing project: providing services to taxonomists for standard genome sequencing and annotation.</title>
        <authorList>
            <consortium name="The Broad Institute Genomics Platform"/>
            <consortium name="The Broad Institute Genome Sequencing Center for Infectious Disease"/>
            <person name="Wu L."/>
            <person name="Ma J."/>
        </authorList>
    </citation>
    <scope>NUCLEOTIDE SEQUENCE [LARGE SCALE GENOMIC DNA]</scope>
    <source>
        <strain evidence="5">NBRC 112299</strain>
    </source>
</reference>